<dbReference type="PANTHER" id="PTHR46098">
    <property type="entry name" value="TRNA (CYTOSINE(38)-C(5))-METHYLTRANSFERASE"/>
    <property type="match status" value="1"/>
</dbReference>
<dbReference type="SUPFAM" id="SSF53335">
    <property type="entry name" value="S-adenosyl-L-methionine-dependent methyltransferases"/>
    <property type="match status" value="1"/>
</dbReference>
<keyword evidence="1 5" id="KW-0489">Methyltransferase</keyword>
<dbReference type="PRINTS" id="PR00105">
    <property type="entry name" value="C5METTRFRASE"/>
</dbReference>
<dbReference type="PROSITE" id="PS51679">
    <property type="entry name" value="SAM_MT_C5"/>
    <property type="match status" value="1"/>
</dbReference>
<dbReference type="EMBL" id="MT142922">
    <property type="protein sequence ID" value="QJA90571.1"/>
    <property type="molecule type" value="Genomic_DNA"/>
</dbReference>
<dbReference type="GO" id="GO:0032259">
    <property type="term" value="P:methylation"/>
    <property type="evidence" value="ECO:0007669"/>
    <property type="project" value="UniProtKB-KW"/>
</dbReference>
<evidence type="ECO:0000256" key="3">
    <source>
        <dbReference type="ARBA" id="ARBA00022691"/>
    </source>
</evidence>
<organism evidence="5">
    <name type="scientific">viral metagenome</name>
    <dbReference type="NCBI Taxonomy" id="1070528"/>
    <lineage>
        <taxon>unclassified sequences</taxon>
        <taxon>metagenomes</taxon>
        <taxon>organismal metagenomes</taxon>
    </lineage>
</organism>
<gene>
    <name evidence="5" type="ORF">MM415A02063_0013</name>
    <name evidence="6" type="ORF">MM415B02351_0007</name>
</gene>
<feature type="compositionally biased region" description="Basic and acidic residues" evidence="4">
    <location>
        <begin position="72"/>
        <end position="89"/>
    </location>
</feature>
<evidence type="ECO:0000313" key="6">
    <source>
        <dbReference type="EMBL" id="QJA90571.1"/>
    </source>
</evidence>
<dbReference type="Pfam" id="PF00145">
    <property type="entry name" value="DNA_methylase"/>
    <property type="match status" value="2"/>
</dbReference>
<dbReference type="InterPro" id="IPR029063">
    <property type="entry name" value="SAM-dependent_MTases_sf"/>
</dbReference>
<dbReference type="Gene3D" id="3.40.50.150">
    <property type="entry name" value="Vaccinia Virus protein VP39"/>
    <property type="match status" value="1"/>
</dbReference>
<keyword evidence="3" id="KW-0949">S-adenosyl-L-methionine</keyword>
<accession>A0A6M3JZ01</accession>
<dbReference type="EMBL" id="MT142088">
    <property type="protein sequence ID" value="QJA74302.1"/>
    <property type="molecule type" value="Genomic_DNA"/>
</dbReference>
<proteinExistence type="predicted"/>
<dbReference type="PANTHER" id="PTHR46098:SF1">
    <property type="entry name" value="TRNA (CYTOSINE(38)-C(5))-METHYLTRANSFERASE"/>
    <property type="match status" value="1"/>
</dbReference>
<keyword evidence="2 5" id="KW-0808">Transferase</keyword>
<sequence length="329" mass="36391">MRLTHLSLFSGIGGIDLAAEWAGFEMVCFVEIDKFCQKVLTKHWPDTPIIGDIRDVTKEKVMAFTTGSRSWSADRDALHEGRATSEGGREGLSQDPEGQVRVAVSDNQPAGFNGSAERSRTHSPITLITGGFPCQPVSIAGKRRGKEDDRWLWPEMLRVISEVRPTWVVAENVAGLIRMGLNDCLADLEGQGFEVQPFLIPACGVNAPHRRDRIFIVARNAKGNGGDKVRSLWEGEDTHARRVCEDVADTTASRLQRDRSELSRWRYNESAKQSNGNEWWAVEPDVGRVASGVSSRVDRLKSLGNAVVPQQIYPILRAIAEIENTEGGE</sequence>
<evidence type="ECO:0000256" key="1">
    <source>
        <dbReference type="ARBA" id="ARBA00022603"/>
    </source>
</evidence>
<dbReference type="AlphaFoldDB" id="A0A6M3JZ01"/>
<evidence type="ECO:0000313" key="5">
    <source>
        <dbReference type="EMBL" id="QJA74302.1"/>
    </source>
</evidence>
<dbReference type="InterPro" id="IPR050750">
    <property type="entry name" value="C5-MTase"/>
</dbReference>
<evidence type="ECO:0000256" key="2">
    <source>
        <dbReference type="ARBA" id="ARBA00022679"/>
    </source>
</evidence>
<dbReference type="InterPro" id="IPR001525">
    <property type="entry name" value="C5_MeTfrase"/>
</dbReference>
<dbReference type="GO" id="GO:0008168">
    <property type="term" value="F:methyltransferase activity"/>
    <property type="evidence" value="ECO:0007669"/>
    <property type="project" value="UniProtKB-KW"/>
</dbReference>
<evidence type="ECO:0000256" key="4">
    <source>
        <dbReference type="SAM" id="MobiDB-lite"/>
    </source>
</evidence>
<name>A0A6M3JZ01_9ZZZZ</name>
<feature type="region of interest" description="Disordered" evidence="4">
    <location>
        <begin position="72"/>
        <end position="98"/>
    </location>
</feature>
<protein>
    <submittedName>
        <fullName evidence="5">Putative methyltransferase</fullName>
    </submittedName>
</protein>
<reference evidence="5" key="1">
    <citation type="submission" date="2020-03" db="EMBL/GenBank/DDBJ databases">
        <title>The deep terrestrial virosphere.</title>
        <authorList>
            <person name="Holmfeldt K."/>
            <person name="Nilsson E."/>
            <person name="Simone D."/>
            <person name="Lopez-Fernandez M."/>
            <person name="Wu X."/>
            <person name="de Brujin I."/>
            <person name="Lundin D."/>
            <person name="Andersson A."/>
            <person name="Bertilsson S."/>
            <person name="Dopson M."/>
        </authorList>
    </citation>
    <scope>NUCLEOTIDE SEQUENCE</scope>
    <source>
        <strain evidence="5">MM415A02063</strain>
        <strain evidence="6">MM415B02351</strain>
    </source>
</reference>